<dbReference type="Gene3D" id="1.10.287.130">
    <property type="match status" value="1"/>
</dbReference>
<dbReference type="SMART" id="SM00448">
    <property type="entry name" value="REC"/>
    <property type="match status" value="1"/>
</dbReference>
<dbReference type="EC" id="2.7.13.3" evidence="2"/>
<name>A0A6M1SN40_9BACT</name>
<keyword evidence="5" id="KW-0175">Coiled coil</keyword>
<dbReference type="SUPFAM" id="SSF55874">
    <property type="entry name" value="ATPase domain of HSP90 chaperone/DNA topoisomerase II/histidine kinase"/>
    <property type="match status" value="1"/>
</dbReference>
<sequence length="389" mass="43270">MSENSKEASVLIVDDTEPNVRLLAHVVKKEGYEVMAAFSGGDALSLIEKRKPDIILLDVMMPEMNGFEVCEYLKDHEQYKDIPVIFLSALSETDSKVQGFNVGGVDYITKPFQREEVLARIDLHVKLKKLQAELSNKVEQLKQREESLEKLNAEKDELMRIVGHDFRNPVTGIMGLAGFLEDNIENIDVAEQSDILGIIKGSGQKLLNLVNGLLNKEEKASISELILQELDLKTTILDIIDLHRPTAVNKGITIEKELQEMSKKTVDKHKLEQILSNLLSNALKFTLKGGTICVRLREVEDSNGAIDLTVEDSGMGIPKEQLEDLWDSGEKKIRYGTSGEKGSGMGLELVRKFTNLHGGDVTVDSVEGEGTTFTVRLYDQKMNVASNVT</sequence>
<dbReference type="Gene3D" id="3.30.565.10">
    <property type="entry name" value="Histidine kinase-like ATPase, C-terminal domain"/>
    <property type="match status" value="1"/>
</dbReference>
<dbReference type="AlphaFoldDB" id="A0A6M1SN40"/>
<dbReference type="PROSITE" id="PS50110">
    <property type="entry name" value="RESPONSE_REGULATORY"/>
    <property type="match status" value="1"/>
</dbReference>
<dbReference type="InterPro" id="IPR001789">
    <property type="entry name" value="Sig_transdc_resp-reg_receiver"/>
</dbReference>
<evidence type="ECO:0000259" key="6">
    <source>
        <dbReference type="PROSITE" id="PS50109"/>
    </source>
</evidence>
<keyword evidence="8" id="KW-0418">Kinase</keyword>
<dbReference type="InterPro" id="IPR036890">
    <property type="entry name" value="HATPase_C_sf"/>
</dbReference>
<comment type="caution">
    <text evidence="8">The sequence shown here is derived from an EMBL/GenBank/DDBJ whole genome shotgun (WGS) entry which is preliminary data.</text>
</comment>
<feature type="domain" description="Response regulatory" evidence="7">
    <location>
        <begin position="9"/>
        <end position="125"/>
    </location>
</feature>
<keyword evidence="9" id="KW-1185">Reference proteome</keyword>
<keyword evidence="3 4" id="KW-0597">Phosphoprotein</keyword>
<dbReference type="InterPro" id="IPR005467">
    <property type="entry name" value="His_kinase_dom"/>
</dbReference>
<dbReference type="InterPro" id="IPR003594">
    <property type="entry name" value="HATPase_dom"/>
</dbReference>
<comment type="catalytic activity">
    <reaction evidence="1">
        <text>ATP + protein L-histidine = ADP + protein N-phospho-L-histidine.</text>
        <dbReference type="EC" id="2.7.13.3"/>
    </reaction>
</comment>
<dbReference type="RefSeq" id="WP_165140841.1">
    <property type="nucleotide sequence ID" value="NZ_JAALLT010000002.1"/>
</dbReference>
<keyword evidence="8" id="KW-0808">Transferase</keyword>
<dbReference type="SMART" id="SM00388">
    <property type="entry name" value="HisKA"/>
    <property type="match status" value="1"/>
</dbReference>
<dbReference type="InterPro" id="IPR004358">
    <property type="entry name" value="Sig_transdc_His_kin-like_C"/>
</dbReference>
<evidence type="ECO:0000256" key="2">
    <source>
        <dbReference type="ARBA" id="ARBA00012438"/>
    </source>
</evidence>
<gene>
    <name evidence="8" type="ORF">G3570_07485</name>
</gene>
<dbReference type="CDD" id="cd19920">
    <property type="entry name" value="REC_PA4781-like"/>
    <property type="match status" value="1"/>
</dbReference>
<feature type="modified residue" description="4-aspartylphosphate" evidence="4">
    <location>
        <position position="58"/>
    </location>
</feature>
<accession>A0A6M1SN40</accession>
<evidence type="ECO:0000256" key="4">
    <source>
        <dbReference type="PROSITE-ProRule" id="PRU00169"/>
    </source>
</evidence>
<evidence type="ECO:0000256" key="5">
    <source>
        <dbReference type="SAM" id="Coils"/>
    </source>
</evidence>
<dbReference type="Gene3D" id="3.40.50.2300">
    <property type="match status" value="1"/>
</dbReference>
<dbReference type="Pfam" id="PF02518">
    <property type="entry name" value="HATPase_c"/>
    <property type="match status" value="1"/>
</dbReference>
<dbReference type="PROSITE" id="PS50109">
    <property type="entry name" value="HIS_KIN"/>
    <property type="match status" value="1"/>
</dbReference>
<evidence type="ECO:0000259" key="7">
    <source>
        <dbReference type="PROSITE" id="PS50110"/>
    </source>
</evidence>
<evidence type="ECO:0000256" key="1">
    <source>
        <dbReference type="ARBA" id="ARBA00000085"/>
    </source>
</evidence>
<organism evidence="8 9">
    <name type="scientific">Halalkalibaculum roseum</name>
    <dbReference type="NCBI Taxonomy" id="2709311"/>
    <lineage>
        <taxon>Bacteria</taxon>
        <taxon>Pseudomonadati</taxon>
        <taxon>Balneolota</taxon>
        <taxon>Balneolia</taxon>
        <taxon>Balneolales</taxon>
        <taxon>Balneolaceae</taxon>
        <taxon>Halalkalibaculum</taxon>
    </lineage>
</organism>
<feature type="domain" description="Histidine kinase" evidence="6">
    <location>
        <begin position="161"/>
        <end position="381"/>
    </location>
</feature>
<dbReference type="InterPro" id="IPR011006">
    <property type="entry name" value="CheY-like_superfamily"/>
</dbReference>
<dbReference type="SMART" id="SM00387">
    <property type="entry name" value="HATPase_c"/>
    <property type="match status" value="1"/>
</dbReference>
<evidence type="ECO:0000313" key="8">
    <source>
        <dbReference type="EMBL" id="NGP76469.1"/>
    </source>
</evidence>
<dbReference type="Pfam" id="PF00512">
    <property type="entry name" value="HisKA"/>
    <property type="match status" value="1"/>
</dbReference>
<dbReference type="PANTHER" id="PTHR43547:SF2">
    <property type="entry name" value="HYBRID SIGNAL TRANSDUCTION HISTIDINE KINASE C"/>
    <property type="match status" value="1"/>
</dbReference>
<dbReference type="InterPro" id="IPR003661">
    <property type="entry name" value="HisK_dim/P_dom"/>
</dbReference>
<dbReference type="CDD" id="cd00082">
    <property type="entry name" value="HisKA"/>
    <property type="match status" value="1"/>
</dbReference>
<dbReference type="SUPFAM" id="SSF52172">
    <property type="entry name" value="CheY-like"/>
    <property type="match status" value="1"/>
</dbReference>
<evidence type="ECO:0000256" key="3">
    <source>
        <dbReference type="ARBA" id="ARBA00022553"/>
    </source>
</evidence>
<dbReference type="Pfam" id="PF00072">
    <property type="entry name" value="Response_reg"/>
    <property type="match status" value="1"/>
</dbReference>
<dbReference type="PRINTS" id="PR00344">
    <property type="entry name" value="BCTRLSENSOR"/>
</dbReference>
<proteinExistence type="predicted"/>
<dbReference type="SUPFAM" id="SSF47384">
    <property type="entry name" value="Homodimeric domain of signal transducing histidine kinase"/>
    <property type="match status" value="1"/>
</dbReference>
<dbReference type="Proteomes" id="UP000473278">
    <property type="component" value="Unassembled WGS sequence"/>
</dbReference>
<dbReference type="GO" id="GO:0000155">
    <property type="term" value="F:phosphorelay sensor kinase activity"/>
    <property type="evidence" value="ECO:0007669"/>
    <property type="project" value="InterPro"/>
</dbReference>
<dbReference type="InterPro" id="IPR036097">
    <property type="entry name" value="HisK_dim/P_sf"/>
</dbReference>
<evidence type="ECO:0000313" key="9">
    <source>
        <dbReference type="Proteomes" id="UP000473278"/>
    </source>
</evidence>
<reference evidence="8 9" key="1">
    <citation type="submission" date="2020-02" db="EMBL/GenBank/DDBJ databases">
        <title>Balneolaceae bacterium YR4-1, complete genome.</title>
        <authorList>
            <person name="Li Y."/>
            <person name="Wu S."/>
        </authorList>
    </citation>
    <scope>NUCLEOTIDE SEQUENCE [LARGE SCALE GENOMIC DNA]</scope>
    <source>
        <strain evidence="8 9">YR4-1</strain>
    </source>
</reference>
<dbReference type="EMBL" id="JAALLT010000002">
    <property type="protein sequence ID" value="NGP76469.1"/>
    <property type="molecule type" value="Genomic_DNA"/>
</dbReference>
<feature type="coiled-coil region" evidence="5">
    <location>
        <begin position="124"/>
        <end position="161"/>
    </location>
</feature>
<dbReference type="PANTHER" id="PTHR43547">
    <property type="entry name" value="TWO-COMPONENT HISTIDINE KINASE"/>
    <property type="match status" value="1"/>
</dbReference>
<protein>
    <recommendedName>
        <fullName evidence="2">histidine kinase</fullName>
        <ecNumber evidence="2">2.7.13.3</ecNumber>
    </recommendedName>
</protein>